<dbReference type="PANTHER" id="PTHR42734">
    <property type="entry name" value="METAL TRANSPORT SYSTEM ATP-BINDING PROTEIN TM_0124-RELATED"/>
    <property type="match status" value="1"/>
</dbReference>
<dbReference type="EMBL" id="JBHSWE010000001">
    <property type="protein sequence ID" value="MFC6673377.1"/>
    <property type="molecule type" value="Genomic_DNA"/>
</dbReference>
<proteinExistence type="predicted"/>
<organism evidence="5 6">
    <name type="scientific">Marinobacterium aestuariivivens</name>
    <dbReference type="NCBI Taxonomy" id="1698799"/>
    <lineage>
        <taxon>Bacteria</taxon>
        <taxon>Pseudomonadati</taxon>
        <taxon>Pseudomonadota</taxon>
        <taxon>Gammaproteobacteria</taxon>
        <taxon>Oceanospirillales</taxon>
        <taxon>Oceanospirillaceae</taxon>
        <taxon>Marinobacterium</taxon>
    </lineage>
</organism>
<dbReference type="InterPro" id="IPR050153">
    <property type="entry name" value="Metal_Ion_Import_ABC"/>
</dbReference>
<keyword evidence="3 5" id="KW-0067">ATP-binding</keyword>
<dbReference type="CDD" id="cd03214">
    <property type="entry name" value="ABC_Iron-Siderophores_B12_Hemin"/>
    <property type="match status" value="1"/>
</dbReference>
<keyword evidence="6" id="KW-1185">Reference proteome</keyword>
<gene>
    <name evidence="5" type="ORF">ACFQDL_27265</name>
</gene>
<evidence type="ECO:0000256" key="1">
    <source>
        <dbReference type="ARBA" id="ARBA00022448"/>
    </source>
</evidence>
<feature type="domain" description="ABC transporter" evidence="4">
    <location>
        <begin position="4"/>
        <end position="230"/>
    </location>
</feature>
<protein>
    <submittedName>
        <fullName evidence="5">ABC transporter ATP-binding protein</fullName>
    </submittedName>
</protein>
<dbReference type="SMART" id="SM00382">
    <property type="entry name" value="AAA"/>
    <property type="match status" value="1"/>
</dbReference>
<dbReference type="PROSITE" id="PS50893">
    <property type="entry name" value="ABC_TRANSPORTER_2"/>
    <property type="match status" value="1"/>
</dbReference>
<evidence type="ECO:0000259" key="4">
    <source>
        <dbReference type="PROSITE" id="PS50893"/>
    </source>
</evidence>
<dbReference type="GO" id="GO:0005524">
    <property type="term" value="F:ATP binding"/>
    <property type="evidence" value="ECO:0007669"/>
    <property type="project" value="UniProtKB-KW"/>
</dbReference>
<dbReference type="Pfam" id="PF00005">
    <property type="entry name" value="ABC_tran"/>
    <property type="match status" value="1"/>
</dbReference>
<evidence type="ECO:0000256" key="3">
    <source>
        <dbReference type="ARBA" id="ARBA00022840"/>
    </source>
</evidence>
<dbReference type="InterPro" id="IPR027417">
    <property type="entry name" value="P-loop_NTPase"/>
</dbReference>
<sequence>MVTLRLDGIGAGYGASRILSDITTPTFEAGEVVAVIGPNGAGKSTLFKRIAGLLPGPGAVWLQGAASALAICYMPQDTACNTALSVFEAVMLARKQGSSLRVSERDLVTVDETLAVLGIAALSARSVGDLSGGQRQLVGIAQALVRAPEILLMDEPTSALDLHRQVEVLSLVRRLAKERNMIILIALHDLNQVLRFSDQAMVIAEGGLHACGAVEHIVTPSLLKSVYQVEARIEACSRGQRHVIVDGMVPPTQVLAITA</sequence>
<evidence type="ECO:0000313" key="5">
    <source>
        <dbReference type="EMBL" id="MFC6673377.1"/>
    </source>
</evidence>
<comment type="caution">
    <text evidence="5">The sequence shown here is derived from an EMBL/GenBank/DDBJ whole genome shotgun (WGS) entry which is preliminary data.</text>
</comment>
<dbReference type="InterPro" id="IPR003439">
    <property type="entry name" value="ABC_transporter-like_ATP-bd"/>
</dbReference>
<dbReference type="Proteomes" id="UP001596422">
    <property type="component" value="Unassembled WGS sequence"/>
</dbReference>
<dbReference type="InterPro" id="IPR017871">
    <property type="entry name" value="ABC_transporter-like_CS"/>
</dbReference>
<accession>A0ABW2A7F0</accession>
<dbReference type="PANTHER" id="PTHR42734:SF21">
    <property type="entry name" value="IRON ABC TRANSPORTER, ATP-BINDING PROTEIN"/>
    <property type="match status" value="1"/>
</dbReference>
<dbReference type="RefSeq" id="WP_379911739.1">
    <property type="nucleotide sequence ID" value="NZ_JBHSWE010000001.1"/>
</dbReference>
<reference evidence="6" key="1">
    <citation type="journal article" date="2019" name="Int. J. Syst. Evol. Microbiol.">
        <title>The Global Catalogue of Microorganisms (GCM) 10K type strain sequencing project: providing services to taxonomists for standard genome sequencing and annotation.</title>
        <authorList>
            <consortium name="The Broad Institute Genomics Platform"/>
            <consortium name="The Broad Institute Genome Sequencing Center for Infectious Disease"/>
            <person name="Wu L."/>
            <person name="Ma J."/>
        </authorList>
    </citation>
    <scope>NUCLEOTIDE SEQUENCE [LARGE SCALE GENOMIC DNA]</scope>
    <source>
        <strain evidence="6">NBRC 111756</strain>
    </source>
</reference>
<keyword evidence="2" id="KW-0547">Nucleotide-binding</keyword>
<dbReference type="PROSITE" id="PS00211">
    <property type="entry name" value="ABC_TRANSPORTER_1"/>
    <property type="match status" value="1"/>
</dbReference>
<name>A0ABW2A7F0_9GAMM</name>
<dbReference type="InterPro" id="IPR003593">
    <property type="entry name" value="AAA+_ATPase"/>
</dbReference>
<keyword evidence="1" id="KW-0813">Transport</keyword>
<dbReference type="Gene3D" id="3.40.50.300">
    <property type="entry name" value="P-loop containing nucleotide triphosphate hydrolases"/>
    <property type="match status" value="1"/>
</dbReference>
<dbReference type="SUPFAM" id="SSF52540">
    <property type="entry name" value="P-loop containing nucleoside triphosphate hydrolases"/>
    <property type="match status" value="1"/>
</dbReference>
<evidence type="ECO:0000313" key="6">
    <source>
        <dbReference type="Proteomes" id="UP001596422"/>
    </source>
</evidence>
<evidence type="ECO:0000256" key="2">
    <source>
        <dbReference type="ARBA" id="ARBA00022741"/>
    </source>
</evidence>